<evidence type="ECO:0000313" key="3">
    <source>
        <dbReference type="Proteomes" id="UP000585474"/>
    </source>
</evidence>
<proteinExistence type="predicted"/>
<organism evidence="2 3">
    <name type="scientific">Actinidia rufa</name>
    <dbReference type="NCBI Taxonomy" id="165716"/>
    <lineage>
        <taxon>Eukaryota</taxon>
        <taxon>Viridiplantae</taxon>
        <taxon>Streptophyta</taxon>
        <taxon>Embryophyta</taxon>
        <taxon>Tracheophyta</taxon>
        <taxon>Spermatophyta</taxon>
        <taxon>Magnoliopsida</taxon>
        <taxon>eudicotyledons</taxon>
        <taxon>Gunneridae</taxon>
        <taxon>Pentapetalae</taxon>
        <taxon>asterids</taxon>
        <taxon>Ericales</taxon>
        <taxon>Actinidiaceae</taxon>
        <taxon>Actinidia</taxon>
    </lineage>
</organism>
<dbReference type="AlphaFoldDB" id="A0A7J0FHM4"/>
<keyword evidence="3" id="KW-1185">Reference proteome</keyword>
<feature type="compositionally biased region" description="Polar residues" evidence="1">
    <location>
        <begin position="1"/>
        <end position="18"/>
    </location>
</feature>
<comment type="caution">
    <text evidence="2">The sequence shown here is derived from an EMBL/GenBank/DDBJ whole genome shotgun (WGS) entry which is preliminary data.</text>
</comment>
<evidence type="ECO:0000256" key="1">
    <source>
        <dbReference type="SAM" id="MobiDB-lite"/>
    </source>
</evidence>
<dbReference type="Proteomes" id="UP000585474">
    <property type="component" value="Unassembled WGS sequence"/>
</dbReference>
<evidence type="ECO:0000313" key="2">
    <source>
        <dbReference type="EMBL" id="GFY97407.1"/>
    </source>
</evidence>
<feature type="region of interest" description="Disordered" evidence="1">
    <location>
        <begin position="1"/>
        <end position="50"/>
    </location>
</feature>
<accession>A0A7J0FHM4</accession>
<reference evidence="2 3" key="1">
    <citation type="submission" date="2019-07" db="EMBL/GenBank/DDBJ databases">
        <title>De Novo Assembly of kiwifruit Actinidia rufa.</title>
        <authorList>
            <person name="Sugita-Konishi S."/>
            <person name="Sato K."/>
            <person name="Mori E."/>
            <person name="Abe Y."/>
            <person name="Kisaki G."/>
            <person name="Hamano K."/>
            <person name="Suezawa K."/>
            <person name="Otani M."/>
            <person name="Fukuda T."/>
            <person name="Manabe T."/>
            <person name="Gomi K."/>
            <person name="Tabuchi M."/>
            <person name="Akimitsu K."/>
            <person name="Kataoka I."/>
        </authorList>
    </citation>
    <scope>NUCLEOTIDE SEQUENCE [LARGE SCALE GENOMIC DNA]</scope>
    <source>
        <strain evidence="3">cv. Fuchu</strain>
    </source>
</reference>
<name>A0A7J0FHM4_9ERIC</name>
<protein>
    <submittedName>
        <fullName evidence="2">Uncharacterized protein</fullName>
    </submittedName>
</protein>
<dbReference type="OrthoDB" id="1937290at2759"/>
<sequence>MQNATNEVELKSLNSQPKKVSLPPSISLRTMSHSQGEAKRRRSFDASGSGTMSGGVIGKAFNIKERDHLMVEIARMFYSAGLPFHLARNSYFVSAFSYAATHDIPDFVPPRVPPHKDEEVSHERLKCLKRYFDNHIERTKGTMNPRTWLAVYGSFAPSLQNIALKDIAGDNFDSFDDVGVLEIANLSLDEPGMEAVLFKEVGDEEENNIDDEA</sequence>
<gene>
    <name evidence="2" type="ORF">Acr_11g0017130</name>
</gene>
<dbReference type="EMBL" id="BJWL01000011">
    <property type="protein sequence ID" value="GFY97407.1"/>
    <property type="molecule type" value="Genomic_DNA"/>
</dbReference>